<evidence type="ECO:0000313" key="5">
    <source>
        <dbReference type="RefSeq" id="XP_022977137.1"/>
    </source>
</evidence>
<dbReference type="OrthoDB" id="431169at2759"/>
<name>A0A6J1IHL7_CUCMA</name>
<protein>
    <submittedName>
        <fullName evidence="5 6">Nuclear speckle RNA-binding protein B-like isoform X1</fullName>
    </submittedName>
</protein>
<organism evidence="4 5">
    <name type="scientific">Cucurbita maxima</name>
    <name type="common">Pumpkin</name>
    <name type="synonym">Winter squash</name>
    <dbReference type="NCBI Taxonomy" id="3661"/>
    <lineage>
        <taxon>Eukaryota</taxon>
        <taxon>Viridiplantae</taxon>
        <taxon>Streptophyta</taxon>
        <taxon>Embryophyta</taxon>
        <taxon>Tracheophyta</taxon>
        <taxon>Spermatophyta</taxon>
        <taxon>Magnoliopsida</taxon>
        <taxon>eudicotyledons</taxon>
        <taxon>Gunneridae</taxon>
        <taxon>Pentapetalae</taxon>
        <taxon>rosids</taxon>
        <taxon>fabids</taxon>
        <taxon>Cucurbitales</taxon>
        <taxon>Cucurbitaceae</taxon>
        <taxon>Cucurbiteae</taxon>
        <taxon>Cucurbita</taxon>
    </lineage>
</organism>
<reference evidence="5 6" key="1">
    <citation type="submission" date="2025-04" db="UniProtKB">
        <authorList>
            <consortium name="RefSeq"/>
        </authorList>
    </citation>
    <scope>IDENTIFICATION</scope>
    <source>
        <tissue evidence="5 6">Young leaves</tissue>
    </source>
</reference>
<dbReference type="InterPro" id="IPR000504">
    <property type="entry name" value="RRM_dom"/>
</dbReference>
<dbReference type="PANTHER" id="PTHR10501">
    <property type="entry name" value="U1 SMALL NUCLEAR RIBONUCLEOPROTEIN A/U2 SMALL NUCLEAR RIBONUCLEOPROTEIN B"/>
    <property type="match status" value="1"/>
</dbReference>
<dbReference type="InterPro" id="IPR012677">
    <property type="entry name" value="Nucleotide-bd_a/b_plait_sf"/>
</dbReference>
<dbReference type="RefSeq" id="XP_022977139.1">
    <property type="nucleotide sequence ID" value="XM_023121371.1"/>
</dbReference>
<feature type="domain" description="RRM" evidence="3">
    <location>
        <begin position="30"/>
        <end position="110"/>
    </location>
</feature>
<dbReference type="GeneID" id="111477297"/>
<dbReference type="Pfam" id="PF00076">
    <property type="entry name" value="RRM_1"/>
    <property type="match status" value="1"/>
</dbReference>
<evidence type="ECO:0000256" key="1">
    <source>
        <dbReference type="ARBA" id="ARBA00022884"/>
    </source>
</evidence>
<dbReference type="Gene3D" id="3.30.70.330">
    <property type="match status" value="1"/>
</dbReference>
<proteinExistence type="predicted"/>
<dbReference type="RefSeq" id="XP_022977137.1">
    <property type="nucleotide sequence ID" value="XM_023121369.1"/>
</dbReference>
<accession>A0A6J1IHL7</accession>
<keyword evidence="1 2" id="KW-0694">RNA-binding</keyword>
<dbReference type="AlphaFoldDB" id="A0A6J1IHL7"/>
<dbReference type="KEGG" id="cmax:111477297"/>
<dbReference type="InterPro" id="IPR035979">
    <property type="entry name" value="RBD_domain_sf"/>
</dbReference>
<dbReference type="SUPFAM" id="SSF54928">
    <property type="entry name" value="RNA-binding domain, RBD"/>
    <property type="match status" value="1"/>
</dbReference>
<gene>
    <name evidence="5 6" type="primary">LOC111477297</name>
</gene>
<dbReference type="PROSITE" id="PS50102">
    <property type="entry name" value="RRM"/>
    <property type="match status" value="1"/>
</dbReference>
<evidence type="ECO:0000313" key="6">
    <source>
        <dbReference type="RefSeq" id="XP_022977139.1"/>
    </source>
</evidence>
<sequence length="143" mass="16422">MDMAEIGHERANSLGLRTADCDPISSRESNIIFVDGLPTDCTRREVGHLFRPFIGYEDIRVVHKEPRRRGDKATVLCFVEFSEARYAQAAMEALQVFDVGRDEPREESNSPFPKIKIMFGIVIDQCDFFRFCFWLTSCSQMTS</sequence>
<evidence type="ECO:0000259" key="3">
    <source>
        <dbReference type="PROSITE" id="PS50102"/>
    </source>
</evidence>
<keyword evidence="4" id="KW-1185">Reference proteome</keyword>
<evidence type="ECO:0000313" key="4">
    <source>
        <dbReference type="Proteomes" id="UP000504608"/>
    </source>
</evidence>
<dbReference type="GO" id="GO:0003723">
    <property type="term" value="F:RNA binding"/>
    <property type="evidence" value="ECO:0007669"/>
    <property type="project" value="UniProtKB-UniRule"/>
</dbReference>
<dbReference type="Proteomes" id="UP000504608">
    <property type="component" value="Unplaced"/>
</dbReference>
<evidence type="ECO:0000256" key="2">
    <source>
        <dbReference type="PROSITE-ProRule" id="PRU00176"/>
    </source>
</evidence>
<dbReference type="SMART" id="SM00360">
    <property type="entry name" value="RRM"/>
    <property type="match status" value="1"/>
</dbReference>